<feature type="non-terminal residue" evidence="1">
    <location>
        <position position="54"/>
    </location>
</feature>
<accession>A0A6S7K990</accession>
<organism evidence="1 2">
    <name type="scientific">Paramuricea clavata</name>
    <name type="common">Red gorgonian</name>
    <name type="synonym">Violescent sea-whip</name>
    <dbReference type="NCBI Taxonomy" id="317549"/>
    <lineage>
        <taxon>Eukaryota</taxon>
        <taxon>Metazoa</taxon>
        <taxon>Cnidaria</taxon>
        <taxon>Anthozoa</taxon>
        <taxon>Octocorallia</taxon>
        <taxon>Malacalcyonacea</taxon>
        <taxon>Plexauridae</taxon>
        <taxon>Paramuricea</taxon>
    </lineage>
</organism>
<sequence>MFSPLMVLIYILIMADKQCVLSEDDIGSVKIEDELSSLTEITTLVGHQLKEENE</sequence>
<dbReference type="AlphaFoldDB" id="A0A6S7K990"/>
<gene>
    <name evidence="1" type="ORF">PACLA_8A059739</name>
</gene>
<comment type="caution">
    <text evidence="1">The sequence shown here is derived from an EMBL/GenBank/DDBJ whole genome shotgun (WGS) entry which is preliminary data.</text>
</comment>
<name>A0A6S7K990_PARCT</name>
<reference evidence="1" key="1">
    <citation type="submission" date="2020-04" db="EMBL/GenBank/DDBJ databases">
        <authorList>
            <person name="Alioto T."/>
            <person name="Alioto T."/>
            <person name="Gomez Garrido J."/>
        </authorList>
    </citation>
    <scope>NUCLEOTIDE SEQUENCE</scope>
    <source>
        <strain evidence="1">A484AB</strain>
    </source>
</reference>
<protein>
    <submittedName>
        <fullName evidence="1">Uncharacterized protein</fullName>
    </submittedName>
</protein>
<keyword evidence="2" id="KW-1185">Reference proteome</keyword>
<evidence type="ECO:0000313" key="1">
    <source>
        <dbReference type="EMBL" id="CAB4017118.1"/>
    </source>
</evidence>
<proteinExistence type="predicted"/>
<evidence type="ECO:0000313" key="2">
    <source>
        <dbReference type="Proteomes" id="UP001152795"/>
    </source>
</evidence>
<dbReference type="Proteomes" id="UP001152795">
    <property type="component" value="Unassembled WGS sequence"/>
</dbReference>
<dbReference type="EMBL" id="CACRXK020009412">
    <property type="protein sequence ID" value="CAB4017118.1"/>
    <property type="molecule type" value="Genomic_DNA"/>
</dbReference>